<reference evidence="2 3" key="1">
    <citation type="submission" date="2014-02" db="EMBL/GenBank/DDBJ databases">
        <title>Draft genome of Erwinia mallotivora strain BT-MARDI, a papaya dieback pathogen.</title>
        <authorList>
            <person name="Redzuan R."/>
            <person name="Abu Bakar N."/>
            <person name="Badrun R."/>
            <person name="Mohd Raih M.F."/>
            <person name="Rozano L."/>
            <person name="Mat Amin N."/>
        </authorList>
    </citation>
    <scope>NUCLEOTIDE SEQUENCE [LARGE SCALE GENOMIC DNA]</scope>
    <source>
        <strain evidence="2 3">BT-MARDI</strain>
    </source>
</reference>
<dbReference type="AlphaFoldDB" id="A0A014M7E3"/>
<name>A0A014M7E3_9GAMM</name>
<accession>A0A014M7E3</accession>
<evidence type="ECO:0000256" key="1">
    <source>
        <dbReference type="SAM" id="MobiDB-lite"/>
    </source>
</evidence>
<evidence type="ECO:0000313" key="3">
    <source>
        <dbReference type="Proteomes" id="UP000019918"/>
    </source>
</evidence>
<protein>
    <submittedName>
        <fullName evidence="2">Uncharacterized protein</fullName>
    </submittedName>
</protein>
<dbReference type="EMBL" id="JFHN01000069">
    <property type="protein sequence ID" value="EXU74019.1"/>
    <property type="molecule type" value="Genomic_DNA"/>
</dbReference>
<evidence type="ECO:0000313" key="2">
    <source>
        <dbReference type="EMBL" id="EXU74019.1"/>
    </source>
</evidence>
<organism evidence="2 3">
    <name type="scientific">Erwinia mallotivora</name>
    <dbReference type="NCBI Taxonomy" id="69222"/>
    <lineage>
        <taxon>Bacteria</taxon>
        <taxon>Pseudomonadati</taxon>
        <taxon>Pseudomonadota</taxon>
        <taxon>Gammaproteobacteria</taxon>
        <taxon>Enterobacterales</taxon>
        <taxon>Erwiniaceae</taxon>
        <taxon>Erwinia</taxon>
    </lineage>
</organism>
<keyword evidence="3" id="KW-1185">Reference proteome</keyword>
<comment type="caution">
    <text evidence="2">The sequence shown here is derived from an EMBL/GenBank/DDBJ whole genome shotgun (WGS) entry which is preliminary data.</text>
</comment>
<sequence>MARSQQAPNQPWSSTGLRGADHSTDSSWQKGADAENHAENTEFLIRHQASQNQSRQLQDIIRLHFQTENLFTLRFIWSVAPY</sequence>
<feature type="compositionally biased region" description="Polar residues" evidence="1">
    <location>
        <begin position="1"/>
        <end position="16"/>
    </location>
</feature>
<dbReference type="Proteomes" id="UP000019918">
    <property type="component" value="Unassembled WGS sequence"/>
</dbReference>
<feature type="region of interest" description="Disordered" evidence="1">
    <location>
        <begin position="1"/>
        <end position="49"/>
    </location>
</feature>
<proteinExistence type="predicted"/>
<gene>
    <name evidence="2" type="ORF">BG55_19565</name>
</gene>
<dbReference type="PATRIC" id="fig|69222.5.peg.3988"/>